<organism evidence="9 10">
    <name type="scientific">Lepeophtheirus salmonis</name>
    <name type="common">Salmon louse</name>
    <name type="synonym">Caligus salmonis</name>
    <dbReference type="NCBI Taxonomy" id="72036"/>
    <lineage>
        <taxon>Eukaryota</taxon>
        <taxon>Metazoa</taxon>
        <taxon>Ecdysozoa</taxon>
        <taxon>Arthropoda</taxon>
        <taxon>Crustacea</taxon>
        <taxon>Multicrustacea</taxon>
        <taxon>Hexanauplia</taxon>
        <taxon>Copepoda</taxon>
        <taxon>Siphonostomatoida</taxon>
        <taxon>Caligidae</taxon>
        <taxon>Lepeophtheirus</taxon>
    </lineage>
</organism>
<feature type="compositionally biased region" description="Polar residues" evidence="6">
    <location>
        <begin position="117"/>
        <end position="131"/>
    </location>
</feature>
<dbReference type="Gene3D" id="2.60.120.1030">
    <property type="entry name" value="Clp1, DNA binding domain"/>
    <property type="match status" value="1"/>
</dbReference>
<protein>
    <submittedName>
        <fullName evidence="9">CLP1</fullName>
        <ecNumber evidence="9">2.7.1.78</ecNumber>
    </submittedName>
</protein>
<feature type="compositionally biased region" description="Basic residues" evidence="6">
    <location>
        <begin position="19"/>
        <end position="29"/>
    </location>
</feature>
<dbReference type="PANTHER" id="PTHR12755">
    <property type="entry name" value="CLEAVAGE/POLYADENYLATION FACTOR IA SUBUNIT CLP1P"/>
    <property type="match status" value="1"/>
</dbReference>
<dbReference type="OrthoDB" id="6345391at2759"/>
<proteinExistence type="predicted"/>
<feature type="compositionally biased region" description="Acidic residues" evidence="6">
    <location>
        <begin position="298"/>
        <end position="307"/>
    </location>
</feature>
<evidence type="ECO:0000256" key="1">
    <source>
        <dbReference type="ARBA" id="ARBA00004123"/>
    </source>
</evidence>
<dbReference type="InterPro" id="IPR000618">
    <property type="entry name" value="Insect_cuticle"/>
</dbReference>
<evidence type="ECO:0000256" key="6">
    <source>
        <dbReference type="SAM" id="MobiDB-lite"/>
    </source>
</evidence>
<gene>
    <name evidence="9" type="ORF">LSAA_13340</name>
</gene>
<dbReference type="GO" id="GO:0031124">
    <property type="term" value="P:mRNA 3'-end processing"/>
    <property type="evidence" value="ECO:0007669"/>
    <property type="project" value="InterPro"/>
</dbReference>
<dbReference type="Proteomes" id="UP000675881">
    <property type="component" value="Chromosome 7"/>
</dbReference>
<feature type="region of interest" description="Disordered" evidence="6">
    <location>
        <begin position="17"/>
        <end position="136"/>
    </location>
</feature>
<dbReference type="GO" id="GO:0007420">
    <property type="term" value="P:brain development"/>
    <property type="evidence" value="ECO:0007669"/>
    <property type="project" value="UniProtKB-ARBA"/>
</dbReference>
<dbReference type="GO" id="GO:0005524">
    <property type="term" value="F:ATP binding"/>
    <property type="evidence" value="ECO:0007669"/>
    <property type="project" value="UniProtKB-KW"/>
</dbReference>
<evidence type="ECO:0000256" key="5">
    <source>
        <dbReference type="ARBA" id="ARBA00023242"/>
    </source>
</evidence>
<dbReference type="Pfam" id="PF00379">
    <property type="entry name" value="Chitin_bind_4"/>
    <property type="match status" value="1"/>
</dbReference>
<feature type="region of interest" description="Disordered" evidence="6">
    <location>
        <begin position="268"/>
        <end position="320"/>
    </location>
</feature>
<evidence type="ECO:0000313" key="9">
    <source>
        <dbReference type="EMBL" id="CAF3008600.1"/>
    </source>
</evidence>
<keyword evidence="2" id="KW-0507">mRNA processing</keyword>
<accession>A0A7R8D5R0</accession>
<dbReference type="GO" id="GO:0005634">
    <property type="term" value="C:nucleus"/>
    <property type="evidence" value="ECO:0007669"/>
    <property type="project" value="UniProtKB-SubCell"/>
</dbReference>
<dbReference type="InterPro" id="IPR045116">
    <property type="entry name" value="Clp1/Grc3"/>
</dbReference>
<dbReference type="InterPro" id="IPR027417">
    <property type="entry name" value="P-loop_NTPase"/>
</dbReference>
<dbReference type="InterPro" id="IPR032319">
    <property type="entry name" value="CLP1_P"/>
</dbReference>
<name>A0A7R8D5R0_LEPSM</name>
<dbReference type="InterPro" id="IPR038239">
    <property type="entry name" value="Clp1_N_sf"/>
</dbReference>
<keyword evidence="9" id="KW-0808">Transferase</keyword>
<reference evidence="9" key="1">
    <citation type="submission" date="2021-02" db="EMBL/GenBank/DDBJ databases">
        <authorList>
            <person name="Bekaert M."/>
        </authorList>
    </citation>
    <scope>NUCLEOTIDE SEQUENCE</scope>
    <source>
        <strain evidence="9">IoA-00</strain>
    </source>
</reference>
<dbReference type="Pfam" id="PF16575">
    <property type="entry name" value="CLP1_P"/>
    <property type="match status" value="1"/>
</dbReference>
<dbReference type="Gene3D" id="2.40.30.330">
    <property type="entry name" value="Pre-mRNA cleavage complex subunit Clp1, C-terminal domain"/>
    <property type="match status" value="1"/>
</dbReference>
<dbReference type="FunFam" id="2.40.30.330:FF:000001">
    <property type="entry name" value="Protein CLP1 homolog"/>
    <property type="match status" value="1"/>
</dbReference>
<evidence type="ECO:0000256" key="4">
    <source>
        <dbReference type="ARBA" id="ARBA00022840"/>
    </source>
</evidence>
<dbReference type="InterPro" id="IPR038238">
    <property type="entry name" value="Clp1_C_sf"/>
</dbReference>
<dbReference type="InterPro" id="IPR032324">
    <property type="entry name" value="Clp1_N"/>
</dbReference>
<evidence type="ECO:0000259" key="7">
    <source>
        <dbReference type="Pfam" id="PF16573"/>
    </source>
</evidence>
<feature type="compositionally biased region" description="Basic residues" evidence="6">
    <location>
        <begin position="66"/>
        <end position="76"/>
    </location>
</feature>
<keyword evidence="4" id="KW-0067">ATP-binding</keyword>
<evidence type="ECO:0000256" key="2">
    <source>
        <dbReference type="ARBA" id="ARBA00022664"/>
    </source>
</evidence>
<dbReference type="FunFam" id="3.40.50.300:FF:000454">
    <property type="entry name" value="Protein CLP1 homolog"/>
    <property type="match status" value="1"/>
</dbReference>
<dbReference type="GO" id="GO:0006388">
    <property type="term" value="P:tRNA splicing, via endonucleolytic cleavage and ligation"/>
    <property type="evidence" value="ECO:0007669"/>
    <property type="project" value="TreeGrafter"/>
</dbReference>
<dbReference type="Gene3D" id="3.40.50.300">
    <property type="entry name" value="P-loop containing nucleotide triphosphate hydrolases"/>
    <property type="match status" value="1"/>
</dbReference>
<evidence type="ECO:0000256" key="3">
    <source>
        <dbReference type="ARBA" id="ARBA00022741"/>
    </source>
</evidence>
<feature type="domain" description="Clp1 P-loop" evidence="8">
    <location>
        <begin position="458"/>
        <end position="641"/>
    </location>
</feature>
<dbReference type="PANTHER" id="PTHR12755:SF6">
    <property type="entry name" value="POLYRIBONUCLEOTIDE 5'-HYDROXYL-KINASE CLP1"/>
    <property type="match status" value="1"/>
</dbReference>
<sequence length="1092" mass="123041">MYILCFRIAFLKAGAAGKPKFRGGNRSRRERNSSGEEEEEEKGSSVIKIEKRIRGHLVSSSTGSEKRKKLKRVRKLPGKETSSSTSSSSSDEEEQERRTNVSVAFKGDRRSKIMSLAQGNDATRSLETETSTDQDHRAIYERSRDINAGLKDDSSNPLEDNTYRGMNNYHKFIEKRDSAAGSAAKNVRLGSDYKFGWQLERDMANGKYEEEDDKKYEISSDEDDLPFKCYYCKASFTLPVVTKSSCFACGKQTNGVFNPAKGLITKLDALKDTPPSDEDDEVFNEEEEEKKVDKYRSDEDESSEEEPNIPGNRSNGVENEDIDDEAQPQALEYAPIEIQNEMGNEGQVFDLEQDEELRVEVECPKNEFITVELKTGTAEIFGTEMVVNTKYKYLSGSKFAIFTYHGCQIMIMGKMEVQPYTSKETPMIMYLNTHAALEQLRNEAEKENERGPICMVVGPTDVGKSTLCRLLLNYAVRMGRRPIHVDLDVGQGSISVPGTIGSVLVERPASIQDDGFSQNAPLVYHYGHKTPGHNTIMFNRLVSELAEVVRERMGTNRKAGVSGVVINTCGWVRGEGYNQIKHIAQAFEVDVIVVLDQERVYNDLVRDMPDFVKVIWQPKSGGVVERNQEQRMEGRDLRFSELKDRVYKIGAPSLPESCMPLGMKPEDNQTKFVLVPLTPRDLLNHILSVSFTTTPDDLILTNIAGLICVTDVNVEEQKLTVLSPQPKPLPDTLLLLSDLQYVDSTFNKQGKNNMENYQKFLDSDRVDSFRELLEKLDRQTIPSEVDEIYRNNEMIFLSFDWENQKIRFLLKVQENLEIQLYHQTMQIPLSNVSHICEESKITAVTQIKSRLLGTILWLDFQMEEITKENKKSVSKETFQAVKFTIRSLNKLSSHLLNFEGYPVSFFSDVLFASFVEADDVKKRDISLSSYGIGSASNSYSSNNAGSNSFQSNRPYIKILSSSYNAPGTLDGSSNFDYAFESENGIRQQAVGKTKVIGDTEVVVMKGSYEYVGPDGQTYVVDWYADETGYHPSAPHLPKDVPIPYPEIADAVAAQISFAAANPNDYDDGSYNGNSINNIVYDDRPITNYGYNK</sequence>
<keyword evidence="10" id="KW-1185">Reference proteome</keyword>
<feature type="compositionally biased region" description="Acidic residues" evidence="6">
    <location>
        <begin position="275"/>
        <end position="288"/>
    </location>
</feature>
<dbReference type="SUPFAM" id="SSF52540">
    <property type="entry name" value="P-loop containing nucleoside triphosphate hydrolases"/>
    <property type="match status" value="1"/>
</dbReference>
<dbReference type="FunFam" id="2.60.120.1030:FF:000001">
    <property type="entry name" value="Protein CLP1 homolog 5"/>
    <property type="match status" value="1"/>
</dbReference>
<evidence type="ECO:0000313" key="10">
    <source>
        <dbReference type="Proteomes" id="UP000675881"/>
    </source>
</evidence>
<dbReference type="PRINTS" id="PR00947">
    <property type="entry name" value="CUTICLE"/>
</dbReference>
<evidence type="ECO:0000259" key="8">
    <source>
        <dbReference type="Pfam" id="PF16575"/>
    </source>
</evidence>
<feature type="domain" description="Clp1 N-terminal" evidence="7">
    <location>
        <begin position="351"/>
        <end position="444"/>
    </location>
</feature>
<dbReference type="GO" id="GO:0042302">
    <property type="term" value="F:structural constituent of cuticle"/>
    <property type="evidence" value="ECO:0007669"/>
    <property type="project" value="UniProtKB-UniRule"/>
</dbReference>
<comment type="subcellular location">
    <subcellularLocation>
        <location evidence="1">Nucleus</location>
    </subcellularLocation>
</comment>
<dbReference type="CDD" id="cd01983">
    <property type="entry name" value="SIMIBI"/>
    <property type="match status" value="1"/>
</dbReference>
<dbReference type="Pfam" id="PF16573">
    <property type="entry name" value="CLP1_N"/>
    <property type="match status" value="1"/>
</dbReference>
<keyword evidence="3" id="KW-0547">Nucleotide-binding</keyword>
<keyword evidence="5" id="KW-0539">Nucleus</keyword>
<dbReference type="GO" id="GO:0051734">
    <property type="term" value="F:ATP-dependent polynucleotide 5'-hydroxyl-kinase activity"/>
    <property type="evidence" value="ECO:0007669"/>
    <property type="project" value="UniProtKB-EC"/>
</dbReference>
<dbReference type="PROSITE" id="PS51155">
    <property type="entry name" value="CHIT_BIND_RR_2"/>
    <property type="match status" value="1"/>
</dbReference>
<dbReference type="AlphaFoldDB" id="A0A7R8D5R0"/>
<dbReference type="EMBL" id="HG994586">
    <property type="protein sequence ID" value="CAF3008600.1"/>
    <property type="molecule type" value="Genomic_DNA"/>
</dbReference>
<dbReference type="EC" id="2.7.1.78" evidence="9"/>